<evidence type="ECO:0000313" key="1">
    <source>
        <dbReference type="EMBL" id="SDJ93447.1"/>
    </source>
</evidence>
<reference evidence="1 2" key="1">
    <citation type="submission" date="2016-10" db="EMBL/GenBank/DDBJ databases">
        <authorList>
            <person name="de Groot N.N."/>
        </authorList>
    </citation>
    <scope>NUCLEOTIDE SEQUENCE [LARGE SCALE GENOMIC DNA]</scope>
    <source>
        <strain evidence="1 2">DSM 25186</strain>
    </source>
</reference>
<evidence type="ECO:0000313" key="2">
    <source>
        <dbReference type="Proteomes" id="UP000198510"/>
    </source>
</evidence>
<name>A0A1G8XSH2_9BACT</name>
<sequence>MKNGMNARFKRRPHTVGQLQQRLRLSLKDAYCRLFNVCQPLCICLFQGKDRKNALLQISLFI</sequence>
<accession>A0A1G8XSH2</accession>
<dbReference type="Proteomes" id="UP000198510">
    <property type="component" value="Unassembled WGS sequence"/>
</dbReference>
<protein>
    <submittedName>
        <fullName evidence="1">Uncharacterized protein</fullName>
    </submittedName>
</protein>
<dbReference type="AlphaFoldDB" id="A0A1G8XSH2"/>
<dbReference type="EMBL" id="FNFO01000001">
    <property type="protein sequence ID" value="SDJ93447.1"/>
    <property type="molecule type" value="Genomic_DNA"/>
</dbReference>
<gene>
    <name evidence="1" type="ORF">SAMN05421823_101461</name>
</gene>
<dbReference type="STRING" id="1075417.SAMN05421823_101461"/>
<organism evidence="1 2">
    <name type="scientific">Catalinimonas alkaloidigena</name>
    <dbReference type="NCBI Taxonomy" id="1075417"/>
    <lineage>
        <taxon>Bacteria</taxon>
        <taxon>Pseudomonadati</taxon>
        <taxon>Bacteroidota</taxon>
        <taxon>Cytophagia</taxon>
        <taxon>Cytophagales</taxon>
        <taxon>Catalimonadaceae</taxon>
        <taxon>Catalinimonas</taxon>
    </lineage>
</organism>
<keyword evidence="2" id="KW-1185">Reference proteome</keyword>
<proteinExistence type="predicted"/>